<evidence type="ECO:0000313" key="6">
    <source>
        <dbReference type="EMBL" id="VEN58181.1"/>
    </source>
</evidence>
<keyword evidence="4" id="KW-0460">Magnesium</keyword>
<dbReference type="InterPro" id="IPR011992">
    <property type="entry name" value="EF-hand-dom_pair"/>
</dbReference>
<dbReference type="PANTHER" id="PTHR45791:SF9">
    <property type="entry name" value="FREQUENIN-1-LIKE PROTEIN"/>
    <property type="match status" value="1"/>
</dbReference>
<keyword evidence="2" id="KW-0677">Repeat</keyword>
<evidence type="ECO:0000313" key="7">
    <source>
        <dbReference type="Proteomes" id="UP000410492"/>
    </source>
</evidence>
<protein>
    <recommendedName>
        <fullName evidence="5">EF-hand domain-containing protein</fullName>
    </recommendedName>
</protein>
<evidence type="ECO:0000259" key="5">
    <source>
        <dbReference type="Pfam" id="PF13499"/>
    </source>
</evidence>
<dbReference type="InterPro" id="IPR051433">
    <property type="entry name" value="CIBP"/>
</dbReference>
<dbReference type="OrthoDB" id="114727at2759"/>
<feature type="domain" description="EF-hand" evidence="5">
    <location>
        <begin position="107"/>
        <end position="175"/>
    </location>
</feature>
<sequence>MGSTGSSLSVLTQDILEEYTILTYLNKAEILHLYKLFSRLDKTGQLQNLEFRFPPECVENMFPQIQFNPFKDRILKVFSSEKDEKLSFEDMLDLCSVMSDKCPDKVKAAWAFRILDFDEDECIGEQDLTHVINRLTGDEGQIHAEEQKHIIDILLNEIDISSTGKIGQLEFMHAVGKISDFPNSFCFRL</sequence>
<evidence type="ECO:0000256" key="2">
    <source>
        <dbReference type="ARBA" id="ARBA00022737"/>
    </source>
</evidence>
<proteinExistence type="predicted"/>
<name>A0A653DF66_CALMS</name>
<dbReference type="FunFam" id="1.10.238.10:FF:000079">
    <property type="entry name" value="Calcium and integrin-binding family member 2"/>
    <property type="match status" value="1"/>
</dbReference>
<dbReference type="AlphaFoldDB" id="A0A653DF66"/>
<dbReference type="Gene3D" id="1.10.238.10">
    <property type="entry name" value="EF-hand"/>
    <property type="match status" value="2"/>
</dbReference>
<gene>
    <name evidence="6" type="ORF">CALMAC_LOCUS16593</name>
</gene>
<dbReference type="Proteomes" id="UP000410492">
    <property type="component" value="Unassembled WGS sequence"/>
</dbReference>
<dbReference type="SUPFAM" id="SSF47473">
    <property type="entry name" value="EF-hand"/>
    <property type="match status" value="1"/>
</dbReference>
<accession>A0A653DF66</accession>
<keyword evidence="3" id="KW-0106">Calcium</keyword>
<dbReference type="EMBL" id="CAACVG010011485">
    <property type="protein sequence ID" value="VEN58181.1"/>
    <property type="molecule type" value="Genomic_DNA"/>
</dbReference>
<dbReference type="Pfam" id="PF13499">
    <property type="entry name" value="EF-hand_7"/>
    <property type="match status" value="1"/>
</dbReference>
<keyword evidence="1" id="KW-0479">Metal-binding</keyword>
<keyword evidence="7" id="KW-1185">Reference proteome</keyword>
<organism evidence="6 7">
    <name type="scientific">Callosobruchus maculatus</name>
    <name type="common">Southern cowpea weevil</name>
    <name type="synonym">Pulse bruchid</name>
    <dbReference type="NCBI Taxonomy" id="64391"/>
    <lineage>
        <taxon>Eukaryota</taxon>
        <taxon>Metazoa</taxon>
        <taxon>Ecdysozoa</taxon>
        <taxon>Arthropoda</taxon>
        <taxon>Hexapoda</taxon>
        <taxon>Insecta</taxon>
        <taxon>Pterygota</taxon>
        <taxon>Neoptera</taxon>
        <taxon>Endopterygota</taxon>
        <taxon>Coleoptera</taxon>
        <taxon>Polyphaga</taxon>
        <taxon>Cucujiformia</taxon>
        <taxon>Chrysomeloidea</taxon>
        <taxon>Chrysomelidae</taxon>
        <taxon>Bruchinae</taxon>
        <taxon>Bruchini</taxon>
        <taxon>Callosobruchus</taxon>
    </lineage>
</organism>
<dbReference type="InterPro" id="IPR018247">
    <property type="entry name" value="EF_Hand_1_Ca_BS"/>
</dbReference>
<evidence type="ECO:0000256" key="3">
    <source>
        <dbReference type="ARBA" id="ARBA00022837"/>
    </source>
</evidence>
<dbReference type="PROSITE" id="PS00018">
    <property type="entry name" value="EF_HAND_1"/>
    <property type="match status" value="1"/>
</dbReference>
<evidence type="ECO:0000256" key="4">
    <source>
        <dbReference type="ARBA" id="ARBA00022842"/>
    </source>
</evidence>
<dbReference type="InterPro" id="IPR002048">
    <property type="entry name" value="EF_hand_dom"/>
</dbReference>
<evidence type="ECO:0000256" key="1">
    <source>
        <dbReference type="ARBA" id="ARBA00022723"/>
    </source>
</evidence>
<dbReference type="PANTHER" id="PTHR45791">
    <property type="entry name" value="CALCIUM AND INTEGRIN BINDING FAMILY MEMBER 2"/>
    <property type="match status" value="1"/>
</dbReference>
<dbReference type="GO" id="GO:0005509">
    <property type="term" value="F:calcium ion binding"/>
    <property type="evidence" value="ECO:0007669"/>
    <property type="project" value="InterPro"/>
</dbReference>
<reference evidence="6 7" key="1">
    <citation type="submission" date="2019-01" db="EMBL/GenBank/DDBJ databases">
        <authorList>
            <person name="Sayadi A."/>
        </authorList>
    </citation>
    <scope>NUCLEOTIDE SEQUENCE [LARGE SCALE GENOMIC DNA]</scope>
</reference>
<dbReference type="GO" id="GO:0000287">
    <property type="term" value="F:magnesium ion binding"/>
    <property type="evidence" value="ECO:0007669"/>
    <property type="project" value="TreeGrafter"/>
</dbReference>